<feature type="transmembrane region" description="Helical" evidence="13">
    <location>
        <begin position="29"/>
        <end position="54"/>
    </location>
</feature>
<keyword evidence="8 13" id="KW-1133">Transmembrane helix</keyword>
<dbReference type="OrthoDB" id="9792185at2"/>
<evidence type="ECO:0000256" key="2">
    <source>
        <dbReference type="ARBA" id="ARBA00004141"/>
    </source>
</evidence>
<feature type="transmembrane region" description="Helical" evidence="13">
    <location>
        <begin position="176"/>
        <end position="191"/>
    </location>
</feature>
<comment type="cofactor">
    <cofactor evidence="1">
        <name>FAD</name>
        <dbReference type="ChEBI" id="CHEBI:57692"/>
    </cofactor>
</comment>
<dbReference type="EMBL" id="SLVM01000027">
    <property type="protein sequence ID" value="TCM78108.1"/>
    <property type="molecule type" value="Genomic_DNA"/>
</dbReference>
<sequence>MTDLAQPTKNVNVGPVRSSISWTTAVGDLLNLSGLLLVALMCVLAGLLGFTTYASYGSEAAIGIAVGAAAVVAMSQTLILAARPRLLEPFFGGLDRMYRVHKWLGISAMVLMILHQQIEPDFERTVRETGLGELAEEAGEFAFNALLVLIAISWFRRLPFIGLEIPYQLWRFSHRFMGVLFAVIVFHQFFVDMPTGVDPSLSVMLNTFGLGGVIAWVHTEFVAPSLRRREYTVSDISRHGDTTALTLSPKGRAMRWRPGQFAFFRAPEAGFSEPHPFTITSAPRPDGALTLSIKGLGGWTRRLPDALRTGMSVQVEGPYGRFDFRKGGARQIWLAGGIGITPFLAWAESLTEAERRNIHLVHCVSTPEEAIGVEILQAAAARNPRFSFQLVATARDGRLTAERLIGMAPFAVRDADLWFCGPKGLKDGTLKGLKALDQTPRCVRFEYFEFA</sequence>
<keyword evidence="11" id="KW-0411">Iron-sulfur</keyword>
<dbReference type="InterPro" id="IPR001433">
    <property type="entry name" value="OxRdtase_FAD/NAD-bd"/>
</dbReference>
<feature type="transmembrane region" description="Helical" evidence="13">
    <location>
        <begin position="103"/>
        <end position="118"/>
    </location>
</feature>
<proteinExistence type="predicted"/>
<evidence type="ECO:0000256" key="1">
    <source>
        <dbReference type="ARBA" id="ARBA00001974"/>
    </source>
</evidence>
<keyword evidence="4 13" id="KW-0812">Transmembrane</keyword>
<dbReference type="GO" id="GO:0016020">
    <property type="term" value="C:membrane"/>
    <property type="evidence" value="ECO:0007669"/>
    <property type="project" value="UniProtKB-SubCell"/>
</dbReference>
<organism evidence="15 16">
    <name type="scientific">Rhodovulum steppense</name>
    <dbReference type="NCBI Taxonomy" id="540251"/>
    <lineage>
        <taxon>Bacteria</taxon>
        <taxon>Pseudomonadati</taxon>
        <taxon>Pseudomonadota</taxon>
        <taxon>Alphaproteobacteria</taxon>
        <taxon>Rhodobacterales</taxon>
        <taxon>Paracoccaceae</taxon>
        <taxon>Rhodovulum</taxon>
    </lineage>
</organism>
<dbReference type="InterPro" id="IPR017927">
    <property type="entry name" value="FAD-bd_FR_type"/>
</dbReference>
<evidence type="ECO:0000259" key="14">
    <source>
        <dbReference type="PROSITE" id="PS51384"/>
    </source>
</evidence>
<dbReference type="InterPro" id="IPR039261">
    <property type="entry name" value="FNR_nucleotide-bd"/>
</dbReference>
<evidence type="ECO:0000313" key="15">
    <source>
        <dbReference type="EMBL" id="TCM78108.1"/>
    </source>
</evidence>
<dbReference type="AlphaFoldDB" id="A0A4R1YM64"/>
<evidence type="ECO:0000256" key="5">
    <source>
        <dbReference type="ARBA" id="ARBA00022714"/>
    </source>
</evidence>
<keyword evidence="9" id="KW-0560">Oxidoreductase</keyword>
<dbReference type="Pfam" id="PF08022">
    <property type="entry name" value="FAD_binding_8"/>
    <property type="match status" value="1"/>
</dbReference>
<dbReference type="InterPro" id="IPR050415">
    <property type="entry name" value="MRET"/>
</dbReference>
<comment type="caution">
    <text evidence="15">The sequence shown here is derived from an EMBL/GenBank/DDBJ whole genome shotgun (WGS) entry which is preliminary data.</text>
</comment>
<dbReference type="GO" id="GO:0051537">
    <property type="term" value="F:2 iron, 2 sulfur cluster binding"/>
    <property type="evidence" value="ECO:0007669"/>
    <property type="project" value="UniProtKB-KW"/>
</dbReference>
<dbReference type="GO" id="GO:0016491">
    <property type="term" value="F:oxidoreductase activity"/>
    <property type="evidence" value="ECO:0007669"/>
    <property type="project" value="UniProtKB-KW"/>
</dbReference>
<reference evidence="15 16" key="1">
    <citation type="submission" date="2019-03" db="EMBL/GenBank/DDBJ databases">
        <title>Genomic Encyclopedia of Type Strains, Phase IV (KMG-IV): sequencing the most valuable type-strain genomes for metagenomic binning, comparative biology and taxonomic classification.</title>
        <authorList>
            <person name="Goeker M."/>
        </authorList>
    </citation>
    <scope>NUCLEOTIDE SEQUENCE [LARGE SCALE GENOMIC DNA]</scope>
    <source>
        <strain evidence="15 16">DSM 21153</strain>
    </source>
</reference>
<dbReference type="Proteomes" id="UP000295277">
    <property type="component" value="Unassembled WGS sequence"/>
</dbReference>
<dbReference type="PROSITE" id="PS51384">
    <property type="entry name" value="FAD_FR"/>
    <property type="match status" value="1"/>
</dbReference>
<dbReference type="InterPro" id="IPR013112">
    <property type="entry name" value="FAD-bd_8"/>
</dbReference>
<evidence type="ECO:0000256" key="8">
    <source>
        <dbReference type="ARBA" id="ARBA00022989"/>
    </source>
</evidence>
<evidence type="ECO:0000256" key="6">
    <source>
        <dbReference type="ARBA" id="ARBA00022723"/>
    </source>
</evidence>
<evidence type="ECO:0000313" key="16">
    <source>
        <dbReference type="Proteomes" id="UP000295277"/>
    </source>
</evidence>
<name>A0A4R1YM64_9RHOB</name>
<dbReference type="GO" id="GO:0050660">
    <property type="term" value="F:flavin adenine dinucleotide binding"/>
    <property type="evidence" value="ECO:0007669"/>
    <property type="project" value="TreeGrafter"/>
</dbReference>
<dbReference type="RefSeq" id="WP_132696378.1">
    <property type="nucleotide sequence ID" value="NZ_SLVM01000027.1"/>
</dbReference>
<dbReference type="Pfam" id="PF00175">
    <property type="entry name" value="NAD_binding_1"/>
    <property type="match status" value="1"/>
</dbReference>
<feature type="domain" description="FAD-binding FR-type" evidence="14">
    <location>
        <begin position="226"/>
        <end position="325"/>
    </location>
</feature>
<dbReference type="InterPro" id="IPR013130">
    <property type="entry name" value="Fe3_Rdtase_TM_dom"/>
</dbReference>
<accession>A0A4R1YM64</accession>
<evidence type="ECO:0000256" key="3">
    <source>
        <dbReference type="ARBA" id="ARBA00022630"/>
    </source>
</evidence>
<dbReference type="Gene3D" id="2.40.30.10">
    <property type="entry name" value="Translation factors"/>
    <property type="match status" value="1"/>
</dbReference>
<evidence type="ECO:0000256" key="12">
    <source>
        <dbReference type="ARBA" id="ARBA00023136"/>
    </source>
</evidence>
<evidence type="ECO:0000256" key="11">
    <source>
        <dbReference type="ARBA" id="ARBA00023014"/>
    </source>
</evidence>
<dbReference type="InterPro" id="IPR017938">
    <property type="entry name" value="Riboflavin_synthase-like_b-brl"/>
</dbReference>
<evidence type="ECO:0000256" key="7">
    <source>
        <dbReference type="ARBA" id="ARBA00022827"/>
    </source>
</evidence>
<evidence type="ECO:0000256" key="13">
    <source>
        <dbReference type="SAM" id="Phobius"/>
    </source>
</evidence>
<gene>
    <name evidence="15" type="ORF">EV216_12749</name>
</gene>
<evidence type="ECO:0000256" key="4">
    <source>
        <dbReference type="ARBA" id="ARBA00022692"/>
    </source>
</evidence>
<dbReference type="Gene3D" id="3.40.50.80">
    <property type="entry name" value="Nucleotide-binding domain of ferredoxin-NADP reductase (FNR) module"/>
    <property type="match status" value="1"/>
</dbReference>
<keyword evidence="6" id="KW-0479">Metal-binding</keyword>
<keyword evidence="10" id="KW-0408">Iron</keyword>
<keyword evidence="7" id="KW-0274">FAD</keyword>
<dbReference type="PRINTS" id="PR00409">
    <property type="entry name" value="PHDIOXRDTASE"/>
</dbReference>
<feature type="transmembrane region" description="Helical" evidence="13">
    <location>
        <begin position="203"/>
        <end position="223"/>
    </location>
</feature>
<keyword evidence="3" id="KW-0285">Flavoprotein</keyword>
<dbReference type="PANTHER" id="PTHR47354:SF8">
    <property type="entry name" value="1,2-PHENYLACETYL-COA EPOXIDASE, SUBUNIT E"/>
    <property type="match status" value="1"/>
</dbReference>
<evidence type="ECO:0000256" key="10">
    <source>
        <dbReference type="ARBA" id="ARBA00023004"/>
    </source>
</evidence>
<dbReference type="SUPFAM" id="SSF52343">
    <property type="entry name" value="Ferredoxin reductase-like, C-terminal NADP-linked domain"/>
    <property type="match status" value="1"/>
</dbReference>
<dbReference type="Pfam" id="PF01794">
    <property type="entry name" value="Ferric_reduct"/>
    <property type="match status" value="1"/>
</dbReference>
<keyword evidence="12 13" id="KW-0472">Membrane</keyword>
<keyword evidence="5" id="KW-0001">2Fe-2S</keyword>
<dbReference type="GO" id="GO:0046872">
    <property type="term" value="F:metal ion binding"/>
    <property type="evidence" value="ECO:0007669"/>
    <property type="project" value="UniProtKB-KW"/>
</dbReference>
<keyword evidence="16" id="KW-1185">Reference proteome</keyword>
<dbReference type="SUPFAM" id="SSF63380">
    <property type="entry name" value="Riboflavin synthase domain-like"/>
    <property type="match status" value="1"/>
</dbReference>
<dbReference type="PANTHER" id="PTHR47354">
    <property type="entry name" value="NADH OXIDOREDUCTASE HCR"/>
    <property type="match status" value="1"/>
</dbReference>
<dbReference type="CDD" id="cd06198">
    <property type="entry name" value="FNR_like_3"/>
    <property type="match status" value="1"/>
</dbReference>
<comment type="subcellular location">
    <subcellularLocation>
        <location evidence="2">Membrane</location>
        <topology evidence="2">Multi-pass membrane protein</topology>
    </subcellularLocation>
</comment>
<evidence type="ECO:0000256" key="9">
    <source>
        <dbReference type="ARBA" id="ARBA00023002"/>
    </source>
</evidence>
<feature type="transmembrane region" description="Helical" evidence="13">
    <location>
        <begin position="138"/>
        <end position="155"/>
    </location>
</feature>
<feature type="transmembrane region" description="Helical" evidence="13">
    <location>
        <begin position="60"/>
        <end position="82"/>
    </location>
</feature>
<protein>
    <submittedName>
        <fullName evidence="15">Putative ferric reductase</fullName>
    </submittedName>
</protein>